<feature type="compositionally biased region" description="Basic and acidic residues" evidence="1">
    <location>
        <begin position="419"/>
        <end position="433"/>
    </location>
</feature>
<proteinExistence type="predicted"/>
<comment type="caution">
    <text evidence="2">The sequence shown here is derived from an EMBL/GenBank/DDBJ whole genome shotgun (WGS) entry which is preliminary data.</text>
</comment>
<organism evidence="2 3">
    <name type="scientific">Polyplosphaeria fusca</name>
    <dbReference type="NCBI Taxonomy" id="682080"/>
    <lineage>
        <taxon>Eukaryota</taxon>
        <taxon>Fungi</taxon>
        <taxon>Dikarya</taxon>
        <taxon>Ascomycota</taxon>
        <taxon>Pezizomycotina</taxon>
        <taxon>Dothideomycetes</taxon>
        <taxon>Pleosporomycetidae</taxon>
        <taxon>Pleosporales</taxon>
        <taxon>Tetraplosphaeriaceae</taxon>
        <taxon>Polyplosphaeria</taxon>
    </lineage>
</organism>
<name>A0A9P4R7D4_9PLEO</name>
<feature type="compositionally biased region" description="Basic and acidic residues" evidence="1">
    <location>
        <begin position="472"/>
        <end position="485"/>
    </location>
</feature>
<dbReference type="OrthoDB" id="5407653at2759"/>
<dbReference type="Proteomes" id="UP000799444">
    <property type="component" value="Unassembled WGS sequence"/>
</dbReference>
<accession>A0A9P4R7D4</accession>
<feature type="compositionally biased region" description="Polar residues" evidence="1">
    <location>
        <begin position="200"/>
        <end position="224"/>
    </location>
</feature>
<reference evidence="2" key="1">
    <citation type="journal article" date="2020" name="Stud. Mycol.">
        <title>101 Dothideomycetes genomes: a test case for predicting lifestyles and emergence of pathogens.</title>
        <authorList>
            <person name="Haridas S."/>
            <person name="Albert R."/>
            <person name="Binder M."/>
            <person name="Bloem J."/>
            <person name="Labutti K."/>
            <person name="Salamov A."/>
            <person name="Andreopoulos B."/>
            <person name="Baker S."/>
            <person name="Barry K."/>
            <person name="Bills G."/>
            <person name="Bluhm B."/>
            <person name="Cannon C."/>
            <person name="Castanera R."/>
            <person name="Culley D."/>
            <person name="Daum C."/>
            <person name="Ezra D."/>
            <person name="Gonzalez J."/>
            <person name="Henrissat B."/>
            <person name="Kuo A."/>
            <person name="Liang C."/>
            <person name="Lipzen A."/>
            <person name="Lutzoni F."/>
            <person name="Magnuson J."/>
            <person name="Mondo S."/>
            <person name="Nolan M."/>
            <person name="Ohm R."/>
            <person name="Pangilinan J."/>
            <person name="Park H.-J."/>
            <person name="Ramirez L."/>
            <person name="Alfaro M."/>
            <person name="Sun H."/>
            <person name="Tritt A."/>
            <person name="Yoshinaga Y."/>
            <person name="Zwiers L.-H."/>
            <person name="Turgeon B."/>
            <person name="Goodwin S."/>
            <person name="Spatafora J."/>
            <person name="Crous P."/>
            <person name="Grigoriev I."/>
        </authorList>
    </citation>
    <scope>NUCLEOTIDE SEQUENCE</scope>
    <source>
        <strain evidence="2">CBS 125425</strain>
    </source>
</reference>
<evidence type="ECO:0000313" key="2">
    <source>
        <dbReference type="EMBL" id="KAF2739460.1"/>
    </source>
</evidence>
<keyword evidence="3" id="KW-1185">Reference proteome</keyword>
<evidence type="ECO:0000313" key="3">
    <source>
        <dbReference type="Proteomes" id="UP000799444"/>
    </source>
</evidence>
<feature type="region of interest" description="Disordered" evidence="1">
    <location>
        <begin position="419"/>
        <end position="493"/>
    </location>
</feature>
<protein>
    <submittedName>
        <fullName evidence="2">Uncharacterized protein</fullName>
    </submittedName>
</protein>
<dbReference type="EMBL" id="ML996104">
    <property type="protein sequence ID" value="KAF2739460.1"/>
    <property type="molecule type" value="Genomic_DNA"/>
</dbReference>
<evidence type="ECO:0000256" key="1">
    <source>
        <dbReference type="SAM" id="MobiDB-lite"/>
    </source>
</evidence>
<feature type="region of interest" description="Disordered" evidence="1">
    <location>
        <begin position="1"/>
        <end position="48"/>
    </location>
</feature>
<sequence length="615" mass="68808">MFNFSGGLLAGQHDSQKERPPPARPTPVTFPSLTPPQPSLDEVPPQWSAGASQGIAAHLLTLKKPSDVSLETLRQLNVSFEPQCEFQALLPSPVYLPPESWLRKPDVDEEPQSIQEAPLLSNGRKAPDRAEFFNRAKELFFKNEDAFSNLSRKAVAEKVPLRLAHFRRFWEGLDNLAYYWDTSLDEYLPAKQEASCADGDTSTQPTSMDASNDSPSNGSETQPELASLNIDEPRKKAKTAMERNHAVLPINSLGFANTTAGFAQPTSIMSSKALPARTAPPRVPWAMNMQNIHEKPVDLSKGSYRGYRIGNGAEMPDQYRLDCVRAFMEPIAWAFGVTLVPHRRPPVLCIEHVRFPVRMNSVAWRGPADRIKARQGWMEGPVLGIQCRPDVNFGSSGDLEAESVRDAVRELGGMLLLAQERDREGKTEKRAGDGKWWTTTRRWGGGPGGEVGEGDSSNGTSDAKAETPVSPVEERPSKLRPGPKDRRPRPSPAEIWKVLRPGNLVWDPKIAYEAIGKDKSSEWDEIFMVSSLNHHISVLKLRVHKFYIRFVTDGVLPENAPLDPYWLSPTLHRTRWYDLFNVEDRTEAMRGLWGIMAYLMRTQQQKIGDTIMIGS</sequence>
<feature type="region of interest" description="Disordered" evidence="1">
    <location>
        <begin position="195"/>
        <end position="230"/>
    </location>
</feature>
<dbReference type="AlphaFoldDB" id="A0A9P4R7D4"/>
<gene>
    <name evidence="2" type="ORF">EJ04DRAFT_326482</name>
</gene>